<accession>A0A812TH76</accession>
<name>A0A812TH76_SYMPI</name>
<feature type="non-terminal residue" evidence="1">
    <location>
        <position position="1"/>
    </location>
</feature>
<sequence length="105" mass="11759">MASDTAASHTVDVLCGVCVELLRQGLPVHEQLALRTTCAATRACLCTSVFWDEVLASRATRGAKRGVLAHWVDYKRWFHRAVTESRSLRLRRLFAALRGPVLPRQ</sequence>
<comment type="caution">
    <text evidence="1">The sequence shown here is derived from an EMBL/GenBank/DDBJ whole genome shotgun (WGS) entry which is preliminary data.</text>
</comment>
<evidence type="ECO:0000313" key="2">
    <source>
        <dbReference type="Proteomes" id="UP000649617"/>
    </source>
</evidence>
<gene>
    <name evidence="1" type="ORF">SPIL2461_LOCUS13724</name>
</gene>
<keyword evidence="2" id="KW-1185">Reference proteome</keyword>
<dbReference type="Proteomes" id="UP000649617">
    <property type="component" value="Unassembled WGS sequence"/>
</dbReference>
<reference evidence="1" key="1">
    <citation type="submission" date="2021-02" db="EMBL/GenBank/DDBJ databases">
        <authorList>
            <person name="Dougan E. K."/>
            <person name="Rhodes N."/>
            <person name="Thang M."/>
            <person name="Chan C."/>
        </authorList>
    </citation>
    <scope>NUCLEOTIDE SEQUENCE</scope>
</reference>
<proteinExistence type="predicted"/>
<dbReference type="AlphaFoldDB" id="A0A812TH76"/>
<protein>
    <submittedName>
        <fullName evidence="1">Uncharacterized protein</fullName>
    </submittedName>
</protein>
<organism evidence="1 2">
    <name type="scientific">Symbiodinium pilosum</name>
    <name type="common">Dinoflagellate</name>
    <dbReference type="NCBI Taxonomy" id="2952"/>
    <lineage>
        <taxon>Eukaryota</taxon>
        <taxon>Sar</taxon>
        <taxon>Alveolata</taxon>
        <taxon>Dinophyceae</taxon>
        <taxon>Suessiales</taxon>
        <taxon>Symbiodiniaceae</taxon>
        <taxon>Symbiodinium</taxon>
    </lineage>
</organism>
<dbReference type="EMBL" id="CAJNIZ010030413">
    <property type="protein sequence ID" value="CAE7523493.1"/>
    <property type="molecule type" value="Genomic_DNA"/>
</dbReference>
<evidence type="ECO:0000313" key="1">
    <source>
        <dbReference type="EMBL" id="CAE7523493.1"/>
    </source>
</evidence>